<name>A0A9X9Q2H1_GULGU</name>
<accession>A0A9X9Q2H1</accession>
<reference evidence="2 3" key="1">
    <citation type="submission" date="2018-10" db="EMBL/GenBank/DDBJ databases">
        <authorList>
            <person name="Ekblom R."/>
            <person name="Jareborg N."/>
        </authorList>
    </citation>
    <scope>NUCLEOTIDE SEQUENCE [LARGE SCALE GENOMIC DNA]</scope>
    <source>
        <tissue evidence="2">Muscle</tissue>
    </source>
</reference>
<feature type="region of interest" description="Disordered" evidence="1">
    <location>
        <begin position="71"/>
        <end position="91"/>
    </location>
</feature>
<protein>
    <submittedName>
        <fullName evidence="2">Uncharacterized protein</fullName>
    </submittedName>
</protein>
<sequence length="125" mass="14047">GEDPASFVGYSVASVKLGKWQTWSGAQSPVPDRPGRRLCHHHLQLLHRNDRFTLVAAESWRTHCLLVYTEPRDEEEGESEGHDKHRGTPQLSVHHSLPAQRLCHLPLCCGTQCSTVIWSPYANSV</sequence>
<dbReference type="Proteomes" id="UP000269945">
    <property type="component" value="Unassembled WGS sequence"/>
</dbReference>
<evidence type="ECO:0000256" key="1">
    <source>
        <dbReference type="SAM" id="MobiDB-lite"/>
    </source>
</evidence>
<feature type="non-terminal residue" evidence="2">
    <location>
        <position position="1"/>
    </location>
</feature>
<comment type="caution">
    <text evidence="2">The sequence shown here is derived from an EMBL/GenBank/DDBJ whole genome shotgun (WGS) entry which is preliminary data.</text>
</comment>
<organism evidence="2 3">
    <name type="scientific">Gulo gulo</name>
    <name type="common">Wolverine</name>
    <name type="synonym">Gluton</name>
    <dbReference type="NCBI Taxonomy" id="48420"/>
    <lineage>
        <taxon>Eukaryota</taxon>
        <taxon>Metazoa</taxon>
        <taxon>Chordata</taxon>
        <taxon>Craniata</taxon>
        <taxon>Vertebrata</taxon>
        <taxon>Euteleostomi</taxon>
        <taxon>Mammalia</taxon>
        <taxon>Eutheria</taxon>
        <taxon>Laurasiatheria</taxon>
        <taxon>Carnivora</taxon>
        <taxon>Caniformia</taxon>
        <taxon>Musteloidea</taxon>
        <taxon>Mustelidae</taxon>
        <taxon>Guloninae</taxon>
        <taxon>Gulo</taxon>
    </lineage>
</organism>
<proteinExistence type="predicted"/>
<keyword evidence="3" id="KW-1185">Reference proteome</keyword>
<dbReference type="AlphaFoldDB" id="A0A9X9Q2H1"/>
<evidence type="ECO:0000313" key="2">
    <source>
        <dbReference type="EMBL" id="VCW98033.1"/>
    </source>
</evidence>
<evidence type="ECO:0000313" key="3">
    <source>
        <dbReference type="Proteomes" id="UP000269945"/>
    </source>
</evidence>
<gene>
    <name evidence="2" type="ORF">BN2614_LOCUS4</name>
</gene>
<dbReference type="EMBL" id="CYRY02024059">
    <property type="protein sequence ID" value="VCW98033.1"/>
    <property type="molecule type" value="Genomic_DNA"/>
</dbReference>
<feature type="non-terminal residue" evidence="2">
    <location>
        <position position="125"/>
    </location>
</feature>